<name>A0A4R2S111_9FIRM</name>
<dbReference type="Pfam" id="PF13558">
    <property type="entry name" value="SbcC_Walker_B"/>
    <property type="match status" value="1"/>
</dbReference>
<feature type="coiled-coil region" evidence="1">
    <location>
        <begin position="289"/>
        <end position="337"/>
    </location>
</feature>
<dbReference type="OrthoDB" id="9776649at2"/>
<protein>
    <submittedName>
        <fullName evidence="3">Uncharacterized protein (TIGR02680 family)</fullName>
    </submittedName>
</protein>
<dbReference type="NCBIfam" id="TIGR02680">
    <property type="entry name" value="TIGR02680 family protein"/>
    <property type="match status" value="1"/>
</dbReference>
<dbReference type="GO" id="GO:0007004">
    <property type="term" value="P:telomere maintenance via telomerase"/>
    <property type="evidence" value="ECO:0007669"/>
    <property type="project" value="TreeGrafter"/>
</dbReference>
<dbReference type="SUPFAM" id="SSF52540">
    <property type="entry name" value="P-loop containing nucleoside triphosphate hydrolases"/>
    <property type="match status" value="1"/>
</dbReference>
<feature type="coiled-coil region" evidence="1">
    <location>
        <begin position="236"/>
        <end position="263"/>
    </location>
</feature>
<feature type="region of interest" description="Disordered" evidence="2">
    <location>
        <begin position="554"/>
        <end position="600"/>
    </location>
</feature>
<feature type="compositionally biased region" description="Basic and acidic residues" evidence="2">
    <location>
        <begin position="554"/>
        <end position="598"/>
    </location>
</feature>
<dbReference type="PANTHER" id="PTHR18867">
    <property type="entry name" value="RAD50"/>
    <property type="match status" value="1"/>
</dbReference>
<gene>
    <name evidence="3" type="ORF">EDD73_10788</name>
</gene>
<proteinExistence type="predicted"/>
<dbReference type="GO" id="GO:0043047">
    <property type="term" value="F:single-stranded telomeric DNA binding"/>
    <property type="evidence" value="ECO:0007669"/>
    <property type="project" value="TreeGrafter"/>
</dbReference>
<dbReference type="GO" id="GO:0000722">
    <property type="term" value="P:telomere maintenance via recombination"/>
    <property type="evidence" value="ECO:0007669"/>
    <property type="project" value="TreeGrafter"/>
</dbReference>
<organism evidence="3 4">
    <name type="scientific">Heliophilum fasciatum</name>
    <dbReference type="NCBI Taxonomy" id="35700"/>
    <lineage>
        <taxon>Bacteria</taxon>
        <taxon>Bacillati</taxon>
        <taxon>Bacillota</taxon>
        <taxon>Clostridia</taxon>
        <taxon>Eubacteriales</taxon>
        <taxon>Heliobacteriaceae</taxon>
        <taxon>Heliophilum</taxon>
    </lineage>
</organism>
<keyword evidence="4" id="KW-1185">Reference proteome</keyword>
<dbReference type="EMBL" id="SLXT01000007">
    <property type="protein sequence ID" value="TCP65015.1"/>
    <property type="molecule type" value="Genomic_DNA"/>
</dbReference>
<keyword evidence="1" id="KW-0175">Coiled coil</keyword>
<dbReference type="Gene3D" id="3.40.50.300">
    <property type="entry name" value="P-loop containing nucleotide triphosphate hydrolases"/>
    <property type="match status" value="1"/>
</dbReference>
<dbReference type="InterPro" id="IPR013496">
    <property type="entry name" value="CHP02680"/>
</dbReference>
<sequence>MTSERWRMARAGILNFWHYDEEAVFHLEGGRLILRGANGSGKSVTMQSFLPLVLDGDKRPHRLDPFGSKDRRMEYYLLVDDEANTDRTGYLWLEFCQPARERYLTIGIGLRARRNNPQMGFWGFAITDNRRIGYDLQLFELDYSASKEPQKIPLTRQKLAEQISDGGEVVVEQGKYKAMVNRLLFGYGDLDGYSELLDLLIQLRSPKLSKDFKPTTIYEILGSALPPLHEEDLRPLSEVLDDMDQISDRLEELERHRGETEKLAQAYQRYNEFTLYTLSKELTTGKAEWEAAEEELQQSESRLQQIEAQLAAEQCSLEAQKKELQALQAERDVLSQNEAFNTQGELDAKGADRDFLAKKKKSAQERLETIDKYLIEVAGRREAAEQAREKAAIEQARLLAAMGLLAQQADYRMHEVHSRPWQAGIPADEERFATWQRDMADHRERLEAAETQAHQVTVLGLRKNDAEVAVGEARREKDRAEDRVKQAEQQLETVKDEVQRAFFDWRRSLVHLPLTDEGFQAVLHRLAKFPDADLHQIQEPVRLALGEGQRRLADERAGWKQQKEAHEQKREEIDEERRQWLAQKEPEPPRSRQREAYRSQRAAAGEAGAPFYACVEFRPEVAEATRGRLEAALTEAGLLDAWVGTQGVKLDVKLERTGSSELMAMPGGAPIDETWVATEPLLLGTTLADYLVPLVPPDSGLDKGSIDDFLRTLRMGDRETVLAVGASELEQNSTGTWFSEDGAYRLGNRVGMAAPKDVAEYIGRESRHRTRLARIAVLEALIEEETRAIEAAAAHLTALEEREQAIMAEVAALPGFSGLSDAARMLTEAHFCFTMADDECGRRDRLFRQAVTDFQAATLALHELMREMTLPREEKAIRAARSHFEQYSAIWQALKTAWSAYLMADRQYVGAAADIEKFTVQAEQQEQEIDDYHVQLHRLDAEIAALQRRLKEMGLEDIVRRRDELRQQMHQLEGTIAWRNDQIPKLAEKKGGARSQVEKNLAERLHTQRRLQDRLGRWLQEWRRGLLPELSALCRTLSSKVPWRDPNEIRSDADVVGMAASRGTATAGGRAAWANEVEVAAMHTAELVVQHSKGRWEARLAQSVANDLHSILTDIRRTLFEYVPEWREDEASGRILVYFMRDRQNPISPRHLLDELTRAREEQMLLLDQKDRELYEEIIIRAVGKTIRSRIHRAEQWVQQVNELMGQRNTSSGLRLHLKWEPRPATNERELDTAALVKLLKTNPEQLHDEDIDRMVRHFRSRIEWAKQESEAKDSLRHWVNQLLDYRRWFRFVLHYEKGESPRRELTDSRFNVLSGGEKAMSMYIPLFAATYSRFNDARPDAPHIISLDEAFAGVDDENVRDMFDLLTQMDFDYMMTSQVLWGCYDTVPALSIYEVFRPKDVKFVTLFQYRWNGEQRQLVENSA</sequence>
<dbReference type="GO" id="GO:0006302">
    <property type="term" value="P:double-strand break repair"/>
    <property type="evidence" value="ECO:0007669"/>
    <property type="project" value="TreeGrafter"/>
</dbReference>
<feature type="coiled-coil region" evidence="1">
    <location>
        <begin position="915"/>
        <end position="975"/>
    </location>
</feature>
<accession>A0A4R2S111</accession>
<comment type="caution">
    <text evidence="3">The sequence shown here is derived from an EMBL/GenBank/DDBJ whole genome shotgun (WGS) entry which is preliminary data.</text>
</comment>
<dbReference type="PANTHER" id="PTHR18867:SF12">
    <property type="entry name" value="DNA REPAIR PROTEIN RAD50"/>
    <property type="match status" value="1"/>
</dbReference>
<evidence type="ECO:0000313" key="4">
    <source>
        <dbReference type="Proteomes" id="UP000294813"/>
    </source>
</evidence>
<dbReference type="GO" id="GO:0003691">
    <property type="term" value="F:double-stranded telomeric DNA binding"/>
    <property type="evidence" value="ECO:0007669"/>
    <property type="project" value="TreeGrafter"/>
</dbReference>
<dbReference type="GO" id="GO:0051880">
    <property type="term" value="F:G-quadruplex DNA binding"/>
    <property type="evidence" value="ECO:0007669"/>
    <property type="project" value="TreeGrafter"/>
</dbReference>
<dbReference type="InterPro" id="IPR027417">
    <property type="entry name" value="P-loop_NTPase"/>
</dbReference>
<dbReference type="RefSeq" id="WP_131918741.1">
    <property type="nucleotide sequence ID" value="NZ_JAOQNU010000007.1"/>
</dbReference>
<feature type="coiled-coil region" evidence="1">
    <location>
        <begin position="432"/>
        <end position="504"/>
    </location>
</feature>
<reference evidence="3 4" key="1">
    <citation type="submission" date="2019-03" db="EMBL/GenBank/DDBJ databases">
        <title>Genomic Encyclopedia of Type Strains, Phase IV (KMG-IV): sequencing the most valuable type-strain genomes for metagenomic binning, comparative biology and taxonomic classification.</title>
        <authorList>
            <person name="Goeker M."/>
        </authorList>
    </citation>
    <scope>NUCLEOTIDE SEQUENCE [LARGE SCALE GENOMIC DNA]</scope>
    <source>
        <strain evidence="3 4">DSM 11170</strain>
    </source>
</reference>
<evidence type="ECO:0000256" key="1">
    <source>
        <dbReference type="SAM" id="Coils"/>
    </source>
</evidence>
<dbReference type="Proteomes" id="UP000294813">
    <property type="component" value="Unassembled WGS sequence"/>
</dbReference>
<evidence type="ECO:0000313" key="3">
    <source>
        <dbReference type="EMBL" id="TCP65015.1"/>
    </source>
</evidence>
<evidence type="ECO:0000256" key="2">
    <source>
        <dbReference type="SAM" id="MobiDB-lite"/>
    </source>
</evidence>